<keyword evidence="15" id="KW-1015">Disulfide bond</keyword>
<keyword evidence="16" id="KW-0675">Receptor</keyword>
<dbReference type="HOGENOM" id="CLU_000288_21_4_1"/>
<evidence type="ECO:0000256" key="19">
    <source>
        <dbReference type="ARBA" id="ARBA00048679"/>
    </source>
</evidence>
<keyword evidence="5" id="KW-0597">Phosphoprotein</keyword>
<dbReference type="GO" id="GO:0004674">
    <property type="term" value="F:protein serine/threonine kinase activity"/>
    <property type="evidence" value="ECO:0007669"/>
    <property type="project" value="UniProtKB-KW"/>
</dbReference>
<sequence length="304" mass="34180">MDGSLMIFNYKDLKSATKNFSQKIGGGSFGSVFIGYLSDGTHVAIKRLEGHSQGEKQFRAEVSTIGTIQHINLIQLRGFCAQGSRRLLVYEYMSNSSLNFHLFREGPDCLSWKTRYNIALGTARGIAYLHGNCRECIIHCDIKPGNILLDHDFSPKLTDFGLAKLMSREFSRVLTTIRGSIGYLAPEWLSDEAITTKADVYSYGMTLLELISGRRNADWERGFFFPAEVLVKMMDGKDLAMLDPRLKGVADVEEVARACRVAGWCVQEEEGSRPTMEQVVRVLEGVVNVDRPLLLRTLEVFEYN</sequence>
<feature type="binding site" evidence="20">
    <location>
        <position position="46"/>
    </location>
    <ligand>
        <name>ATP</name>
        <dbReference type="ChEBI" id="CHEBI:30616"/>
    </ligand>
</feature>
<protein>
    <recommendedName>
        <fullName evidence="2">non-specific serine/threonine protein kinase</fullName>
        <ecNumber evidence="2">2.7.11.1</ecNumber>
    </recommendedName>
</protein>
<keyword evidence="14" id="KW-0472">Membrane</keyword>
<keyword evidence="6" id="KW-0808">Transferase</keyword>
<dbReference type="GO" id="GO:0030246">
    <property type="term" value="F:carbohydrate binding"/>
    <property type="evidence" value="ECO:0007669"/>
    <property type="project" value="UniProtKB-KW"/>
</dbReference>
<evidence type="ECO:0000256" key="5">
    <source>
        <dbReference type="ARBA" id="ARBA00022553"/>
    </source>
</evidence>
<keyword evidence="10 20" id="KW-0547">Nucleotide-binding</keyword>
<dbReference type="InterPro" id="IPR017441">
    <property type="entry name" value="Protein_kinase_ATP_BS"/>
</dbReference>
<dbReference type="EC" id="2.7.11.1" evidence="2"/>
<keyword evidence="4 21" id="KW-0723">Serine/threonine-protein kinase</keyword>
<keyword evidence="9" id="KW-0430">Lectin</keyword>
<evidence type="ECO:0000256" key="15">
    <source>
        <dbReference type="ARBA" id="ARBA00023157"/>
    </source>
</evidence>
<keyword evidence="12 20" id="KW-0067">ATP-binding</keyword>
<keyword evidence="11" id="KW-0418">Kinase</keyword>
<comment type="catalytic activity">
    <reaction evidence="18">
        <text>L-threonyl-[protein] + ATP = O-phospho-L-threonyl-[protein] + ADP + H(+)</text>
        <dbReference type="Rhea" id="RHEA:46608"/>
        <dbReference type="Rhea" id="RHEA-COMP:11060"/>
        <dbReference type="Rhea" id="RHEA-COMP:11605"/>
        <dbReference type="ChEBI" id="CHEBI:15378"/>
        <dbReference type="ChEBI" id="CHEBI:30013"/>
        <dbReference type="ChEBI" id="CHEBI:30616"/>
        <dbReference type="ChEBI" id="CHEBI:61977"/>
        <dbReference type="ChEBI" id="CHEBI:456216"/>
        <dbReference type="EC" id="2.7.11.1"/>
    </reaction>
</comment>
<keyword evidence="17" id="KW-0325">Glycoprotein</keyword>
<dbReference type="Gramene" id="ERN11109">
    <property type="protein sequence ID" value="ERN11109"/>
    <property type="gene ID" value="AMTR_s00024p00153540"/>
</dbReference>
<organism evidence="23 24">
    <name type="scientific">Amborella trichopoda</name>
    <dbReference type="NCBI Taxonomy" id="13333"/>
    <lineage>
        <taxon>Eukaryota</taxon>
        <taxon>Viridiplantae</taxon>
        <taxon>Streptophyta</taxon>
        <taxon>Embryophyta</taxon>
        <taxon>Tracheophyta</taxon>
        <taxon>Spermatophyta</taxon>
        <taxon>Magnoliopsida</taxon>
        <taxon>Amborellales</taxon>
        <taxon>Amborellaceae</taxon>
        <taxon>Amborella</taxon>
    </lineage>
</organism>
<evidence type="ECO:0000256" key="1">
    <source>
        <dbReference type="ARBA" id="ARBA00004251"/>
    </source>
</evidence>
<dbReference type="SMART" id="SM00220">
    <property type="entry name" value="S_TKc"/>
    <property type="match status" value="1"/>
</dbReference>
<dbReference type="PROSITE" id="PS00107">
    <property type="entry name" value="PROTEIN_KINASE_ATP"/>
    <property type="match status" value="1"/>
</dbReference>
<evidence type="ECO:0000256" key="12">
    <source>
        <dbReference type="ARBA" id="ARBA00022840"/>
    </source>
</evidence>
<evidence type="ECO:0000256" key="9">
    <source>
        <dbReference type="ARBA" id="ARBA00022734"/>
    </source>
</evidence>
<dbReference type="PROSITE" id="PS00108">
    <property type="entry name" value="PROTEIN_KINASE_ST"/>
    <property type="match status" value="1"/>
</dbReference>
<feature type="domain" description="Protein kinase" evidence="22">
    <location>
        <begin position="18"/>
        <end position="294"/>
    </location>
</feature>
<dbReference type="GO" id="GO:0005524">
    <property type="term" value="F:ATP binding"/>
    <property type="evidence" value="ECO:0007669"/>
    <property type="project" value="UniProtKB-UniRule"/>
</dbReference>
<evidence type="ECO:0000256" key="4">
    <source>
        <dbReference type="ARBA" id="ARBA00022527"/>
    </source>
</evidence>
<comment type="catalytic activity">
    <reaction evidence="19">
        <text>L-seryl-[protein] + ATP = O-phospho-L-seryl-[protein] + ADP + H(+)</text>
        <dbReference type="Rhea" id="RHEA:17989"/>
        <dbReference type="Rhea" id="RHEA-COMP:9863"/>
        <dbReference type="Rhea" id="RHEA-COMP:11604"/>
        <dbReference type="ChEBI" id="CHEBI:15378"/>
        <dbReference type="ChEBI" id="CHEBI:29999"/>
        <dbReference type="ChEBI" id="CHEBI:30616"/>
        <dbReference type="ChEBI" id="CHEBI:83421"/>
        <dbReference type="ChEBI" id="CHEBI:456216"/>
        <dbReference type="EC" id="2.7.11.1"/>
    </reaction>
</comment>
<evidence type="ECO:0000256" key="8">
    <source>
        <dbReference type="ARBA" id="ARBA00022729"/>
    </source>
</evidence>
<dbReference type="FunFam" id="3.30.200.20:FF:000370">
    <property type="entry name" value="Receptor-like protein kinase 4"/>
    <property type="match status" value="1"/>
</dbReference>
<evidence type="ECO:0000256" key="10">
    <source>
        <dbReference type="ARBA" id="ARBA00022741"/>
    </source>
</evidence>
<evidence type="ECO:0000256" key="16">
    <source>
        <dbReference type="ARBA" id="ARBA00023170"/>
    </source>
</evidence>
<accession>W1PTE1</accession>
<dbReference type="eggNOG" id="ENOG502QUMK">
    <property type="taxonomic scope" value="Eukaryota"/>
</dbReference>
<dbReference type="STRING" id="13333.W1PTE1"/>
<dbReference type="PIRSF" id="PIRSF000654">
    <property type="entry name" value="Integrin-linked_kinase"/>
    <property type="match status" value="1"/>
</dbReference>
<dbReference type="InterPro" id="IPR011009">
    <property type="entry name" value="Kinase-like_dom_sf"/>
</dbReference>
<dbReference type="PROSITE" id="PS50011">
    <property type="entry name" value="PROTEIN_KINASE_DOM"/>
    <property type="match status" value="1"/>
</dbReference>
<evidence type="ECO:0000256" key="14">
    <source>
        <dbReference type="ARBA" id="ARBA00023136"/>
    </source>
</evidence>
<dbReference type="Gene3D" id="3.30.200.20">
    <property type="entry name" value="Phosphorylase Kinase, domain 1"/>
    <property type="match status" value="1"/>
</dbReference>
<comment type="similarity">
    <text evidence="21">Belongs to the protein kinase superfamily.</text>
</comment>
<evidence type="ECO:0000256" key="3">
    <source>
        <dbReference type="ARBA" id="ARBA00022475"/>
    </source>
</evidence>
<reference evidence="24" key="1">
    <citation type="journal article" date="2013" name="Science">
        <title>The Amborella genome and the evolution of flowering plants.</title>
        <authorList>
            <consortium name="Amborella Genome Project"/>
        </authorList>
    </citation>
    <scope>NUCLEOTIDE SEQUENCE [LARGE SCALE GENOMIC DNA]</scope>
</reference>
<dbReference type="GO" id="GO:0005886">
    <property type="term" value="C:plasma membrane"/>
    <property type="evidence" value="ECO:0007669"/>
    <property type="project" value="UniProtKB-SubCell"/>
</dbReference>
<evidence type="ECO:0000256" key="21">
    <source>
        <dbReference type="RuleBase" id="RU000304"/>
    </source>
</evidence>
<evidence type="ECO:0000256" key="7">
    <source>
        <dbReference type="ARBA" id="ARBA00022692"/>
    </source>
</evidence>
<evidence type="ECO:0000256" key="6">
    <source>
        <dbReference type="ARBA" id="ARBA00022679"/>
    </source>
</evidence>
<evidence type="ECO:0000256" key="20">
    <source>
        <dbReference type="PROSITE-ProRule" id="PRU10141"/>
    </source>
</evidence>
<keyword evidence="3" id="KW-1003">Cell membrane</keyword>
<dbReference type="OMA" id="NEGDIMC"/>
<evidence type="ECO:0000313" key="23">
    <source>
        <dbReference type="EMBL" id="ERN11109.1"/>
    </source>
</evidence>
<dbReference type="InterPro" id="IPR000719">
    <property type="entry name" value="Prot_kinase_dom"/>
</dbReference>
<comment type="subcellular location">
    <subcellularLocation>
        <location evidence="1">Cell membrane</location>
        <topology evidence="1">Single-pass type I membrane protein</topology>
    </subcellularLocation>
</comment>
<evidence type="ECO:0000256" key="13">
    <source>
        <dbReference type="ARBA" id="ARBA00022989"/>
    </source>
</evidence>
<dbReference type="PANTHER" id="PTHR47974:SF19">
    <property type="entry name" value="RECEPTOR-LIKE SERINE_THREONINE-PROTEIN KINASE"/>
    <property type="match status" value="1"/>
</dbReference>
<dbReference type="FunFam" id="1.10.510.10:FF:000384">
    <property type="entry name" value="G-type lectin S-receptor-like serine/threonine-protein kinase"/>
    <property type="match status" value="1"/>
</dbReference>
<evidence type="ECO:0000256" key="11">
    <source>
        <dbReference type="ARBA" id="ARBA00022777"/>
    </source>
</evidence>
<dbReference type="InterPro" id="IPR008271">
    <property type="entry name" value="Ser/Thr_kinase_AS"/>
</dbReference>
<gene>
    <name evidence="23" type="ORF">AMTR_s00024p00153540</name>
</gene>
<keyword evidence="13" id="KW-1133">Transmembrane helix</keyword>
<keyword evidence="8" id="KW-0732">Signal</keyword>
<dbReference type="CDD" id="cd14066">
    <property type="entry name" value="STKc_IRAK"/>
    <property type="match status" value="1"/>
</dbReference>
<dbReference type="Proteomes" id="UP000017836">
    <property type="component" value="Unassembled WGS sequence"/>
</dbReference>
<evidence type="ECO:0000259" key="22">
    <source>
        <dbReference type="PROSITE" id="PS50011"/>
    </source>
</evidence>
<proteinExistence type="inferred from homology"/>
<keyword evidence="24" id="KW-1185">Reference proteome</keyword>
<evidence type="ECO:0000256" key="2">
    <source>
        <dbReference type="ARBA" id="ARBA00012513"/>
    </source>
</evidence>
<dbReference type="AlphaFoldDB" id="W1PTE1"/>
<keyword evidence="7" id="KW-0812">Transmembrane</keyword>
<evidence type="ECO:0000256" key="18">
    <source>
        <dbReference type="ARBA" id="ARBA00047899"/>
    </source>
</evidence>
<name>W1PTE1_AMBTC</name>
<dbReference type="EMBL" id="KI392710">
    <property type="protein sequence ID" value="ERN11109.1"/>
    <property type="molecule type" value="Genomic_DNA"/>
</dbReference>
<dbReference type="PANTHER" id="PTHR47974">
    <property type="entry name" value="OS07G0415500 PROTEIN"/>
    <property type="match status" value="1"/>
</dbReference>
<dbReference type="SUPFAM" id="SSF56112">
    <property type="entry name" value="Protein kinase-like (PK-like)"/>
    <property type="match status" value="1"/>
</dbReference>
<dbReference type="Pfam" id="PF00069">
    <property type="entry name" value="Pkinase"/>
    <property type="match status" value="1"/>
</dbReference>
<evidence type="ECO:0000256" key="17">
    <source>
        <dbReference type="ARBA" id="ARBA00023180"/>
    </source>
</evidence>
<evidence type="ECO:0000313" key="24">
    <source>
        <dbReference type="Proteomes" id="UP000017836"/>
    </source>
</evidence>
<dbReference type="Gene3D" id="1.10.510.10">
    <property type="entry name" value="Transferase(Phosphotransferase) domain 1"/>
    <property type="match status" value="1"/>
</dbReference>